<evidence type="ECO:0000256" key="1">
    <source>
        <dbReference type="ARBA" id="ARBA00007401"/>
    </source>
</evidence>
<comment type="caution">
    <text evidence="10">The sequence shown here is derived from an EMBL/GenBank/DDBJ whole genome shotgun (WGS) entry which is preliminary data.</text>
</comment>
<dbReference type="SUPFAM" id="SSF49785">
    <property type="entry name" value="Galactose-binding domain-like"/>
    <property type="match status" value="1"/>
</dbReference>
<dbReference type="InterPro" id="IPR006101">
    <property type="entry name" value="Glyco_hydro_2"/>
</dbReference>
<dbReference type="SUPFAM" id="SSF49303">
    <property type="entry name" value="beta-Galactosidase/glucuronidase domain"/>
    <property type="match status" value="1"/>
</dbReference>
<feature type="signal peptide" evidence="6">
    <location>
        <begin position="1"/>
        <end position="27"/>
    </location>
</feature>
<dbReference type="GO" id="GO:0030246">
    <property type="term" value="F:carbohydrate binding"/>
    <property type="evidence" value="ECO:0007669"/>
    <property type="project" value="TreeGrafter"/>
</dbReference>
<dbReference type="PANTHER" id="PTHR10066">
    <property type="entry name" value="BETA-GLUCURONIDASE"/>
    <property type="match status" value="1"/>
</dbReference>
<feature type="chain" id="PRO_5021721218" description="Beta-glucuronidase" evidence="6">
    <location>
        <begin position="28"/>
        <end position="640"/>
    </location>
</feature>
<evidence type="ECO:0000259" key="7">
    <source>
        <dbReference type="Pfam" id="PF00703"/>
    </source>
</evidence>
<dbReference type="PANTHER" id="PTHR10066:SF67">
    <property type="entry name" value="BETA-GLUCURONIDASE"/>
    <property type="match status" value="1"/>
</dbReference>
<protein>
    <recommendedName>
        <fullName evidence="3">Beta-glucuronidase</fullName>
        <ecNumber evidence="2">3.2.1.31</ecNumber>
    </recommendedName>
</protein>
<dbReference type="InterPro" id="IPR017853">
    <property type="entry name" value="GH"/>
</dbReference>
<dbReference type="PRINTS" id="PR00132">
    <property type="entry name" value="GLHYDRLASE2"/>
</dbReference>
<dbReference type="GO" id="GO:0004566">
    <property type="term" value="F:beta-glucuronidase activity"/>
    <property type="evidence" value="ECO:0007669"/>
    <property type="project" value="UniProtKB-EC"/>
</dbReference>
<dbReference type="Pfam" id="PF02837">
    <property type="entry name" value="Glyco_hydro_2_N"/>
    <property type="match status" value="1"/>
</dbReference>
<accession>A0A540WXG8</accession>
<keyword evidence="4" id="KW-0378">Hydrolase</keyword>
<feature type="domain" description="Glycosyl hydrolases family 2 sugar binding" evidence="9">
    <location>
        <begin position="120"/>
        <end position="227"/>
    </location>
</feature>
<dbReference type="InterPro" id="IPR006104">
    <property type="entry name" value="Glyco_hydro_2_N"/>
</dbReference>
<evidence type="ECO:0000259" key="8">
    <source>
        <dbReference type="Pfam" id="PF02836"/>
    </source>
</evidence>
<evidence type="ECO:0000256" key="3">
    <source>
        <dbReference type="ARBA" id="ARBA00016205"/>
    </source>
</evidence>
<dbReference type="InterPro" id="IPR006102">
    <property type="entry name" value="Ig-like_GH2"/>
</dbReference>
<dbReference type="Pfam" id="PF02836">
    <property type="entry name" value="Glyco_hydro_2_C"/>
    <property type="match status" value="1"/>
</dbReference>
<feature type="domain" description="Glycoside hydrolase family 2 catalytic" evidence="8">
    <location>
        <begin position="323"/>
        <end position="567"/>
    </location>
</feature>
<reference evidence="10 11" key="1">
    <citation type="submission" date="2019-06" db="EMBL/GenBank/DDBJ databases">
        <authorList>
            <person name="Livingstone P."/>
            <person name="Whitworth D."/>
        </authorList>
    </citation>
    <scope>NUCLEOTIDE SEQUENCE [LARGE SCALE GENOMIC DNA]</scope>
    <source>
        <strain evidence="10 11">AM401</strain>
    </source>
</reference>
<dbReference type="PROSITE" id="PS00608">
    <property type="entry name" value="GLYCOSYL_HYDROL_F2_2"/>
    <property type="match status" value="1"/>
</dbReference>
<dbReference type="GO" id="GO:0019391">
    <property type="term" value="P:glucuronoside catabolic process"/>
    <property type="evidence" value="ECO:0007669"/>
    <property type="project" value="TreeGrafter"/>
</dbReference>
<keyword evidence="11" id="KW-1185">Reference proteome</keyword>
<dbReference type="SUPFAM" id="SSF51445">
    <property type="entry name" value="(Trans)glycosidases"/>
    <property type="match status" value="1"/>
</dbReference>
<evidence type="ECO:0000259" key="9">
    <source>
        <dbReference type="Pfam" id="PF02837"/>
    </source>
</evidence>
<sequence length="640" mass="71132">MTMRGQWLKQLCGGLTVIVGLATQSLAATPSQTTPTRVGPVLVNVEARAGQDLSGAWHWSVDPYRDGLAGFHGAEAGPGHRRHDDVDVDAVTRANPQALYEYDMRRSPVVHLPASWISHDETMRYYDGLVWYQRTFTATKTPGQRAFLRFGAADYVARVYLNGKPVGIHEGGFTPFAFEVTSLLRTGENQVTVGVDSVRSADTVPPTVTDWETYGGLTRPVRLVLTPATYIDDAWVRLGDDGRLRATVRLQGTRPGDTEVRVRIPALSLTLKGRTGADGSWTGDAAEPSALKRWSPEQPALYEVTVEAGEDRLVDRIGFRTLEVKGHDILLNGKPVFLRGISLHEEELGKNPTRAMTPGAARALLGEVKHGLHGNFVRLAHYPHSEVMTRMADELGLLVWSEIPVYWRVNFARGETLETARRMLAENILRDRNRASIAFWSVANETPVSDARNAFLARLAADARALDDTRLVTAALLIDRVQEKGQSVMVVKDPLVSHLDVAAVNTYNGWYSDDALADLPGIGWRNDTGKPLVFSEFGADAQAGFHEPGLKRKFSEEFQAEYHRQTLAMSEKVPSLRGLSPWVLKDFRSPRRQHPVYQQGWNRKGLLSETGQRKQAFDVLAEHYRKLEARQAQPEQARAP</sequence>
<keyword evidence="6" id="KW-0732">Signal</keyword>
<dbReference type="InterPro" id="IPR006103">
    <property type="entry name" value="Glyco_hydro_2_cat"/>
</dbReference>
<dbReference type="Gene3D" id="2.60.120.260">
    <property type="entry name" value="Galactose-binding domain-like"/>
    <property type="match status" value="1"/>
</dbReference>
<dbReference type="Pfam" id="PF00703">
    <property type="entry name" value="Glyco_hydro_2"/>
    <property type="match status" value="1"/>
</dbReference>
<evidence type="ECO:0000256" key="2">
    <source>
        <dbReference type="ARBA" id="ARBA00012761"/>
    </source>
</evidence>
<dbReference type="AlphaFoldDB" id="A0A540WXG8"/>
<evidence type="ECO:0000256" key="5">
    <source>
        <dbReference type="ARBA" id="ARBA00023295"/>
    </source>
</evidence>
<evidence type="ECO:0000313" key="10">
    <source>
        <dbReference type="EMBL" id="TQF13702.1"/>
    </source>
</evidence>
<dbReference type="Proteomes" id="UP000315369">
    <property type="component" value="Unassembled WGS sequence"/>
</dbReference>
<dbReference type="InterPro" id="IPR036156">
    <property type="entry name" value="Beta-gal/glucu_dom_sf"/>
</dbReference>
<dbReference type="OrthoDB" id="9758603at2"/>
<evidence type="ECO:0000313" key="11">
    <source>
        <dbReference type="Proteomes" id="UP000315369"/>
    </source>
</evidence>
<feature type="domain" description="Glycoside hydrolase family 2 immunoglobulin-like beta-sandwich" evidence="7">
    <location>
        <begin position="229"/>
        <end position="320"/>
    </location>
</feature>
<keyword evidence="5" id="KW-0326">Glycosidase</keyword>
<dbReference type="EMBL" id="VIFM01000091">
    <property type="protein sequence ID" value="TQF13702.1"/>
    <property type="molecule type" value="Genomic_DNA"/>
</dbReference>
<dbReference type="Gene3D" id="2.60.40.10">
    <property type="entry name" value="Immunoglobulins"/>
    <property type="match status" value="1"/>
</dbReference>
<comment type="similarity">
    <text evidence="1">Belongs to the glycosyl hydrolase 2 family.</text>
</comment>
<proteinExistence type="inferred from homology"/>
<name>A0A540WXG8_9BACT</name>
<dbReference type="InterPro" id="IPR023232">
    <property type="entry name" value="Glyco_hydro_2_AS"/>
</dbReference>
<dbReference type="Gene3D" id="3.20.20.80">
    <property type="entry name" value="Glycosidases"/>
    <property type="match status" value="1"/>
</dbReference>
<dbReference type="GO" id="GO:0005975">
    <property type="term" value="P:carbohydrate metabolic process"/>
    <property type="evidence" value="ECO:0007669"/>
    <property type="project" value="InterPro"/>
</dbReference>
<dbReference type="InterPro" id="IPR013783">
    <property type="entry name" value="Ig-like_fold"/>
</dbReference>
<gene>
    <name evidence="10" type="ORF">FJV41_22570</name>
</gene>
<dbReference type="InterPro" id="IPR008979">
    <property type="entry name" value="Galactose-bd-like_sf"/>
</dbReference>
<evidence type="ECO:0000256" key="4">
    <source>
        <dbReference type="ARBA" id="ARBA00022801"/>
    </source>
</evidence>
<evidence type="ECO:0000256" key="6">
    <source>
        <dbReference type="SAM" id="SignalP"/>
    </source>
</evidence>
<dbReference type="EC" id="3.2.1.31" evidence="2"/>
<organism evidence="10 11">
    <name type="scientific">Myxococcus llanfairpwllgwyngyllgogerychwyrndrobwllllantysiliogogogochensis</name>
    <dbReference type="NCBI Taxonomy" id="2590453"/>
    <lineage>
        <taxon>Bacteria</taxon>
        <taxon>Pseudomonadati</taxon>
        <taxon>Myxococcota</taxon>
        <taxon>Myxococcia</taxon>
        <taxon>Myxococcales</taxon>
        <taxon>Cystobacterineae</taxon>
        <taxon>Myxococcaceae</taxon>
        <taxon>Myxococcus</taxon>
    </lineage>
</organism>